<reference evidence="5 6" key="1">
    <citation type="submission" date="2016-10" db="EMBL/GenBank/DDBJ databases">
        <title>Genome sequence of the ascomycete fungus Penicillium subrubescens.</title>
        <authorList>
            <person name="De Vries R.P."/>
            <person name="Peng M."/>
            <person name="Dilokpimol A."/>
            <person name="Hilden K."/>
            <person name="Makela M.R."/>
            <person name="Grigoriev I."/>
            <person name="Riley R."/>
            <person name="Granchi Z."/>
        </authorList>
    </citation>
    <scope>NUCLEOTIDE SEQUENCE [LARGE SCALE GENOMIC DNA]</scope>
    <source>
        <strain evidence="5 6">CBS 132785</strain>
    </source>
</reference>
<accession>A0A1Q5T0B6</accession>
<gene>
    <name evidence="5" type="ORF">PENSUB_11996</name>
</gene>
<feature type="compositionally biased region" description="Polar residues" evidence="3">
    <location>
        <begin position="641"/>
        <end position="650"/>
    </location>
</feature>
<feature type="region of interest" description="Disordered" evidence="3">
    <location>
        <begin position="1"/>
        <end position="61"/>
    </location>
</feature>
<dbReference type="PANTHER" id="PTHR22999">
    <property type="entry name" value="PX SERINE/THREONINE KINASE PXK"/>
    <property type="match status" value="1"/>
</dbReference>
<feature type="compositionally biased region" description="Polar residues" evidence="3">
    <location>
        <begin position="735"/>
        <end position="745"/>
    </location>
</feature>
<sequence>MNDPLQPGLQPVSHLKAGPTTSSSRSTALPSSGQPPLTRPSSRLRAQRPPVRDDTTDATSDKATAALIRRVLYPQASSGHGASSPQPSEELLPPLTSSNDVDRQLYAILAVIIKEFVHSWYSKITPDQALVNEVLQVVAHCTRALEQRIRQVDVTQLALDEIPTLVEAHITSYRLAKERSHLSGLPTSHRALYHELNPHPGLSPVPDPADPDTVNAQAENEAVYRRLLASGTLAVLLPTEDLENSSLRQLVNDILSDLILGKEVAGRVCQGWFLWDAITKVTEAVRRRKTLEHTDSTNDVSTNRLERFGLLEDEDDSAKSHASAQSRATAWIWSVLQNIYLGYVALRFIATGLFRVASNQGQGHSHGASVSFPAATPDFSKKEGFDSSLSDGVTSKRPVLDYRMYSMISQLLGISQRMPWLSGLFALVQHLILAGPGRLGHTDGILDRGGERIARTSRHRLPIPFIDGHQWADGSPYHFGDVHKDQELRQKQHFSSLAEASASDLPTGHPISEIPASEFSNLQPGRGWRMKPAFCTPGTLLGCYPLGQGHSREGKTNKGEEQDERRGSDEEAGAPRRFFSDLLVATPFLRETIQEYVLPPTLLPNLLLATRSALFPANARPTSSAPTGNTTGAAPAPAPQVSVQTPTPSGKSPLAATVVTTPAPLPEGSRVPGPGARDAGKRNVDSSNNSRNSNIGVGVGSGGDRQHAALLPRSSSIVSPSSPTIATTSDIDTVQRASTEVSTGPENRIGPSISEIAAIKRRCAASLLAVIPLKVARTLFGVPPASNSDRTCSAATGNSSSTTISDQTPPSSLDGDGGGRPRSSLQAQGKGAVLSSKASLLPSPASSLAGLASESGDYRAVQRTDKQNEESDLHLEELYFLEAIETDLLDLLADDYCNKHLVYSIIETVLARVLPELTERSVQDLMEDRGVAPVPGGF</sequence>
<evidence type="ECO:0000256" key="2">
    <source>
        <dbReference type="ARBA" id="ARBA00022490"/>
    </source>
</evidence>
<feature type="compositionally biased region" description="Low complexity" evidence="3">
    <location>
        <begin position="83"/>
        <end position="95"/>
    </location>
</feature>
<evidence type="ECO:0000259" key="4">
    <source>
        <dbReference type="PROSITE" id="PS51207"/>
    </source>
</evidence>
<feature type="compositionally biased region" description="Polar residues" evidence="3">
    <location>
        <begin position="785"/>
        <end position="811"/>
    </location>
</feature>
<feature type="region of interest" description="Disordered" evidence="3">
    <location>
        <begin position="782"/>
        <end position="828"/>
    </location>
</feature>
<dbReference type="Proteomes" id="UP000186955">
    <property type="component" value="Unassembled WGS sequence"/>
</dbReference>
<evidence type="ECO:0000313" key="5">
    <source>
        <dbReference type="EMBL" id="OKO93717.1"/>
    </source>
</evidence>
<evidence type="ECO:0000313" key="6">
    <source>
        <dbReference type="Proteomes" id="UP000186955"/>
    </source>
</evidence>
<organism evidence="5 6">
    <name type="scientific">Penicillium subrubescens</name>
    <dbReference type="NCBI Taxonomy" id="1316194"/>
    <lineage>
        <taxon>Eukaryota</taxon>
        <taxon>Fungi</taxon>
        <taxon>Dikarya</taxon>
        <taxon>Ascomycota</taxon>
        <taxon>Pezizomycotina</taxon>
        <taxon>Eurotiomycetes</taxon>
        <taxon>Eurotiomycetidae</taxon>
        <taxon>Eurotiales</taxon>
        <taxon>Aspergillaceae</taxon>
        <taxon>Penicillium</taxon>
    </lineage>
</organism>
<feature type="compositionally biased region" description="Low complexity" evidence="3">
    <location>
        <begin position="621"/>
        <end position="635"/>
    </location>
</feature>
<dbReference type="GO" id="GO:0005769">
    <property type="term" value="C:early endosome"/>
    <property type="evidence" value="ECO:0007669"/>
    <property type="project" value="TreeGrafter"/>
</dbReference>
<name>A0A1Q5T0B6_9EURO</name>
<feature type="compositionally biased region" description="Basic and acidic residues" evidence="3">
    <location>
        <begin position="550"/>
        <end position="569"/>
    </location>
</feature>
<dbReference type="InterPro" id="IPR003114">
    <property type="entry name" value="Phox_assoc"/>
</dbReference>
<feature type="domain" description="PXA" evidence="4">
    <location>
        <begin position="98"/>
        <end position="286"/>
    </location>
</feature>
<feature type="compositionally biased region" description="Low complexity" evidence="3">
    <location>
        <begin position="685"/>
        <end position="696"/>
    </location>
</feature>
<feature type="compositionally biased region" description="Low complexity" evidence="3">
    <location>
        <begin position="712"/>
        <end position="731"/>
    </location>
</feature>
<dbReference type="GO" id="GO:0005770">
    <property type="term" value="C:late endosome"/>
    <property type="evidence" value="ECO:0007669"/>
    <property type="project" value="TreeGrafter"/>
</dbReference>
<feature type="compositionally biased region" description="Low complexity" evidence="3">
    <location>
        <begin position="20"/>
        <end position="32"/>
    </location>
</feature>
<dbReference type="EMBL" id="MNBE01000723">
    <property type="protein sequence ID" value="OKO93717.1"/>
    <property type="molecule type" value="Genomic_DNA"/>
</dbReference>
<feature type="region of interest" description="Disordered" evidence="3">
    <location>
        <begin position="546"/>
        <end position="574"/>
    </location>
</feature>
<protein>
    <recommendedName>
        <fullName evidence="4">PXA domain-containing protein</fullName>
    </recommendedName>
</protein>
<evidence type="ECO:0000256" key="1">
    <source>
        <dbReference type="ARBA" id="ARBA00004496"/>
    </source>
</evidence>
<dbReference type="InterPro" id="IPR051837">
    <property type="entry name" value="SortingNexin/PXDomain-PKLike"/>
</dbReference>
<dbReference type="GO" id="GO:0045022">
    <property type="term" value="P:early endosome to late endosome transport"/>
    <property type="evidence" value="ECO:0007669"/>
    <property type="project" value="TreeGrafter"/>
</dbReference>
<dbReference type="SMART" id="SM00313">
    <property type="entry name" value="PXA"/>
    <property type="match status" value="1"/>
</dbReference>
<dbReference type="PANTHER" id="PTHR22999:SF23">
    <property type="entry name" value="SORTING NEXIN-16"/>
    <property type="match status" value="1"/>
</dbReference>
<comment type="caution">
    <text evidence="5">The sequence shown here is derived from an EMBL/GenBank/DDBJ whole genome shotgun (WGS) entry which is preliminary data.</text>
</comment>
<dbReference type="STRING" id="1316194.A0A1Q5T0B6"/>
<feature type="region of interest" description="Disordered" evidence="3">
    <location>
        <begin position="76"/>
        <end position="95"/>
    </location>
</feature>
<feature type="region of interest" description="Disordered" evidence="3">
    <location>
        <begin position="618"/>
        <end position="746"/>
    </location>
</feature>
<proteinExistence type="predicted"/>
<comment type="subcellular location">
    <subcellularLocation>
        <location evidence="1">Cytoplasm</location>
    </subcellularLocation>
</comment>
<evidence type="ECO:0000256" key="3">
    <source>
        <dbReference type="SAM" id="MobiDB-lite"/>
    </source>
</evidence>
<dbReference type="GO" id="GO:0035091">
    <property type="term" value="F:phosphatidylinositol binding"/>
    <property type="evidence" value="ECO:0007669"/>
    <property type="project" value="TreeGrafter"/>
</dbReference>
<dbReference type="AlphaFoldDB" id="A0A1Q5T0B6"/>
<dbReference type="PROSITE" id="PS51207">
    <property type="entry name" value="PXA"/>
    <property type="match status" value="1"/>
</dbReference>
<keyword evidence="2" id="KW-0963">Cytoplasm</keyword>
<keyword evidence="6" id="KW-1185">Reference proteome</keyword>
<dbReference type="Pfam" id="PF02194">
    <property type="entry name" value="PXA"/>
    <property type="match status" value="1"/>
</dbReference>